<reference evidence="2" key="1">
    <citation type="submission" date="2021-02" db="EMBL/GenBank/DDBJ databases">
        <authorList>
            <person name="Nowell W R."/>
        </authorList>
    </citation>
    <scope>NUCLEOTIDE SEQUENCE</scope>
</reference>
<dbReference type="PANTHER" id="PTHR22605:SF1">
    <property type="entry name" value="RZ-TYPE DOMAIN-CONTAINING PROTEIN"/>
    <property type="match status" value="1"/>
</dbReference>
<dbReference type="SUPFAM" id="SSF52540">
    <property type="entry name" value="P-loop containing nucleoside triphosphate hydrolases"/>
    <property type="match status" value="1"/>
</dbReference>
<name>A0A8S2TM80_9BILA</name>
<gene>
    <name evidence="1" type="ORF">OVA965_LOCUS37119</name>
    <name evidence="2" type="ORF">TMI583_LOCUS38181</name>
</gene>
<sequence>IIGAPGQSKTLSFQIVLQNLQGSQLSTKPFCKRLPAMDPFFCLGSKYSRSEDIAYVFDRAIKREQQYEQNRMETRCVVFLDEASLPDENKMVLKVLHPYLDECKVAFVAVANKAFDAANANRMICIYRSLPSKDDQKILAYGCLGLQTEQYIDKRLELIITGLCNGYRQVLNSQDIPKIFHDRDFIYTLRELRFELTTSTMTENASVTGIKPLSLLRALEHNFNGISNEQFQKLTEIFFNCVRQQCKDFLLPSKKEQRSTLNILSDSLQLDSIRRRLYGRYKLIIDESEDESAIRLLFQTGIIDSDPNKTTIFRMSDFPDDINNEIRNVEILSTIKLCMETGKTIIMINTGRIHGSLYDVFNQNFSIMATGDTRKIFSKVAIGPKTLDVPVNEEFQCLVQIKHSEMKEIPAPFLSRFQKYSLNINDFYRIQFENLSKTDQIIMKNIEDKARTFIEHYGKQYFYGLNDNTLYSCLLSLIKINENNMEQEKNKTYLNVHHHYTQLEQKSKLIIEENPTDIQQCLLRSILSKLIQLVSPESLILKLPTFEDSIARWLCTNYFQNQEHFNIENFIRQLTTIPTDMINEGDQQQLSQKINITTKVTIFTRTSSYILGLNKNSKYQLFKETTDNNDEIDVLNL</sequence>
<dbReference type="PANTHER" id="PTHR22605">
    <property type="entry name" value="RZ-TYPE DOMAIN-CONTAINING PROTEIN"/>
    <property type="match status" value="1"/>
</dbReference>
<dbReference type="InterPro" id="IPR031248">
    <property type="entry name" value="RNF213"/>
</dbReference>
<comment type="caution">
    <text evidence="2">The sequence shown here is derived from an EMBL/GenBank/DDBJ whole genome shotgun (WGS) entry which is preliminary data.</text>
</comment>
<dbReference type="Proteomes" id="UP000677228">
    <property type="component" value="Unassembled WGS sequence"/>
</dbReference>
<feature type="non-terminal residue" evidence="2">
    <location>
        <position position="637"/>
    </location>
</feature>
<dbReference type="InterPro" id="IPR027417">
    <property type="entry name" value="P-loop_NTPase"/>
</dbReference>
<evidence type="ECO:0000313" key="2">
    <source>
        <dbReference type="EMBL" id="CAF4293576.1"/>
    </source>
</evidence>
<evidence type="ECO:0000313" key="1">
    <source>
        <dbReference type="EMBL" id="CAF1505170.1"/>
    </source>
</evidence>
<dbReference type="EMBL" id="CAJNOK010034566">
    <property type="protein sequence ID" value="CAF1505170.1"/>
    <property type="molecule type" value="Genomic_DNA"/>
</dbReference>
<evidence type="ECO:0000313" key="3">
    <source>
        <dbReference type="Proteomes" id="UP000682733"/>
    </source>
</evidence>
<accession>A0A8S2TM80</accession>
<feature type="non-terminal residue" evidence="2">
    <location>
        <position position="1"/>
    </location>
</feature>
<dbReference type="EMBL" id="CAJOBA010056614">
    <property type="protein sequence ID" value="CAF4293576.1"/>
    <property type="molecule type" value="Genomic_DNA"/>
</dbReference>
<dbReference type="GO" id="GO:0004842">
    <property type="term" value="F:ubiquitin-protein transferase activity"/>
    <property type="evidence" value="ECO:0007669"/>
    <property type="project" value="InterPro"/>
</dbReference>
<organism evidence="2 3">
    <name type="scientific">Didymodactylos carnosus</name>
    <dbReference type="NCBI Taxonomy" id="1234261"/>
    <lineage>
        <taxon>Eukaryota</taxon>
        <taxon>Metazoa</taxon>
        <taxon>Spiralia</taxon>
        <taxon>Gnathifera</taxon>
        <taxon>Rotifera</taxon>
        <taxon>Eurotatoria</taxon>
        <taxon>Bdelloidea</taxon>
        <taxon>Philodinida</taxon>
        <taxon>Philodinidae</taxon>
        <taxon>Didymodactylos</taxon>
    </lineage>
</organism>
<dbReference type="AlphaFoldDB" id="A0A8S2TM80"/>
<dbReference type="Proteomes" id="UP000682733">
    <property type="component" value="Unassembled WGS sequence"/>
</dbReference>
<proteinExistence type="predicted"/>
<protein>
    <submittedName>
        <fullName evidence="2">Uncharacterized protein</fullName>
    </submittedName>
</protein>
<dbReference type="GO" id="GO:0016887">
    <property type="term" value="F:ATP hydrolysis activity"/>
    <property type="evidence" value="ECO:0007669"/>
    <property type="project" value="InterPro"/>
</dbReference>